<dbReference type="OrthoDB" id="9780520at2"/>
<protein>
    <submittedName>
        <fullName evidence="4">NAD(P)H quinone oxidoreductase, PIG3 family</fullName>
    </submittedName>
</protein>
<dbReference type="SUPFAM" id="SSF50129">
    <property type="entry name" value="GroES-like"/>
    <property type="match status" value="1"/>
</dbReference>
<reference evidence="4 5" key="1">
    <citation type="journal article" date="2009" name="Stand. Genomic Sci.">
        <title>Complete genome sequence of Beutenbergia cavernae type strain (HKI 0122).</title>
        <authorList>
            <person name="Land M."/>
            <person name="Pukall R."/>
            <person name="Abt B."/>
            <person name="Goker M."/>
            <person name="Rohde M."/>
            <person name="Glavina Del Rio T."/>
            <person name="Tice H."/>
            <person name="Copeland A."/>
            <person name="Cheng J.F."/>
            <person name="Lucas S."/>
            <person name="Chen F."/>
            <person name="Nolan M."/>
            <person name="Bruce D."/>
            <person name="Goodwin L."/>
            <person name="Pitluck S."/>
            <person name="Ivanova N."/>
            <person name="Mavromatis K."/>
            <person name="Ovchinnikova G."/>
            <person name="Pati A."/>
            <person name="Chen A."/>
            <person name="Palaniappan K."/>
            <person name="Hauser L."/>
            <person name="Chang Y.J."/>
            <person name="Jefferies C.C."/>
            <person name="Saunders E."/>
            <person name="Brettin T."/>
            <person name="Detter J.C."/>
            <person name="Han C."/>
            <person name="Chain P."/>
            <person name="Bristow J."/>
            <person name="Eisen J.A."/>
            <person name="Markowitz V."/>
            <person name="Hugenholtz P."/>
            <person name="Kyrpides N.C."/>
            <person name="Klenk H.P."/>
            <person name="Lapidus A."/>
        </authorList>
    </citation>
    <scope>NUCLEOTIDE SEQUENCE [LARGE SCALE GENOMIC DNA]</scope>
    <source>
        <strain evidence="5">ATCC BAA-8 / DSM 12333 / NBRC 16432</strain>
    </source>
</reference>
<dbReference type="Gene3D" id="3.40.50.720">
    <property type="entry name" value="NAD(P)-binding Rossmann-like Domain"/>
    <property type="match status" value="1"/>
</dbReference>
<dbReference type="Pfam" id="PF13602">
    <property type="entry name" value="ADH_zinc_N_2"/>
    <property type="match status" value="1"/>
</dbReference>
<dbReference type="CDD" id="cd05276">
    <property type="entry name" value="p53_inducible_oxidoreductase"/>
    <property type="match status" value="1"/>
</dbReference>
<dbReference type="Gene3D" id="3.90.180.10">
    <property type="entry name" value="Medium-chain alcohol dehydrogenases, catalytic domain"/>
    <property type="match status" value="1"/>
</dbReference>
<dbReference type="InterPro" id="IPR036291">
    <property type="entry name" value="NAD(P)-bd_dom_sf"/>
</dbReference>
<dbReference type="InterPro" id="IPR013154">
    <property type="entry name" value="ADH-like_N"/>
</dbReference>
<evidence type="ECO:0000313" key="5">
    <source>
        <dbReference type="Proteomes" id="UP000007962"/>
    </source>
</evidence>
<dbReference type="eggNOG" id="COG0604">
    <property type="taxonomic scope" value="Bacteria"/>
</dbReference>
<dbReference type="GO" id="GO:0070402">
    <property type="term" value="F:NADPH binding"/>
    <property type="evidence" value="ECO:0007669"/>
    <property type="project" value="TreeGrafter"/>
</dbReference>
<organism evidence="4 5">
    <name type="scientific">Beutenbergia cavernae (strain ATCC BAA-8 / DSM 12333 / CCUG 43141 / JCM 11478 / NBRC 16432 / NCIMB 13614 / HKI 0122)</name>
    <dbReference type="NCBI Taxonomy" id="471853"/>
    <lineage>
        <taxon>Bacteria</taxon>
        <taxon>Bacillati</taxon>
        <taxon>Actinomycetota</taxon>
        <taxon>Actinomycetes</taxon>
        <taxon>Micrococcales</taxon>
        <taxon>Beutenbergiaceae</taxon>
        <taxon>Beutenbergia</taxon>
    </lineage>
</organism>
<name>C5BWK3_BEUC1</name>
<evidence type="ECO:0000259" key="3">
    <source>
        <dbReference type="SMART" id="SM00829"/>
    </source>
</evidence>
<accession>C5BWK3</accession>
<dbReference type="PANTHER" id="PTHR48106:SF8">
    <property type="entry name" value="OS02G0805600 PROTEIN"/>
    <property type="match status" value="1"/>
</dbReference>
<dbReference type="STRING" id="471853.Bcav_0397"/>
<keyword evidence="1" id="KW-0521">NADP</keyword>
<dbReference type="AlphaFoldDB" id="C5BWK3"/>
<keyword evidence="5" id="KW-1185">Reference proteome</keyword>
<dbReference type="SUPFAM" id="SSF51735">
    <property type="entry name" value="NAD(P)-binding Rossmann-fold domains"/>
    <property type="match status" value="1"/>
</dbReference>
<dbReference type="EMBL" id="CP001618">
    <property type="protein sequence ID" value="ACQ78661.1"/>
    <property type="molecule type" value="Genomic_DNA"/>
</dbReference>
<gene>
    <name evidence="4" type="ordered locus">Bcav_0397</name>
</gene>
<evidence type="ECO:0000256" key="2">
    <source>
        <dbReference type="ARBA" id="ARBA00023002"/>
    </source>
</evidence>
<dbReference type="InterPro" id="IPR011032">
    <property type="entry name" value="GroES-like_sf"/>
</dbReference>
<dbReference type="InterPro" id="IPR014189">
    <property type="entry name" value="Quinone_OxRdtase_PIG3"/>
</dbReference>
<dbReference type="NCBIfam" id="TIGR02824">
    <property type="entry name" value="quinone_pig3"/>
    <property type="match status" value="1"/>
</dbReference>
<keyword evidence="2" id="KW-0560">Oxidoreductase</keyword>
<dbReference type="GO" id="GO:0016651">
    <property type="term" value="F:oxidoreductase activity, acting on NAD(P)H"/>
    <property type="evidence" value="ECO:0007669"/>
    <property type="project" value="TreeGrafter"/>
</dbReference>
<dbReference type="InterPro" id="IPR020843">
    <property type="entry name" value="ER"/>
</dbReference>
<dbReference type="Pfam" id="PF08240">
    <property type="entry name" value="ADH_N"/>
    <property type="match status" value="1"/>
</dbReference>
<dbReference type="KEGG" id="bcv:Bcav_0397"/>
<dbReference type="PANTHER" id="PTHR48106">
    <property type="entry name" value="QUINONE OXIDOREDUCTASE PIG3-RELATED"/>
    <property type="match status" value="1"/>
</dbReference>
<evidence type="ECO:0000256" key="1">
    <source>
        <dbReference type="ARBA" id="ARBA00022857"/>
    </source>
</evidence>
<dbReference type="HOGENOM" id="CLU_026673_3_4_11"/>
<sequence>MTIDDGRLVPTDVPRPEPRPGQVLLDVVAAGVNRPDLLQVAGGYPPPPGAPVWPGLEVSGHVAAVGDGVTSLRTGDAVVALLDGGGYAEQAVVAAGQVLPAPDGVSLVDAAGLPETVCTVWSMMVRAARLRAGETVLVHGGSGGIGTTAILVAKALGARVITTAGGPDRTARCRDLGADVAIDHRPGDVVERVEDASDGRGVDVILDLLGGGALADNVRLLATDGRLAVIGTQAGSRGELDVWQLMKRRASVHAATLRARPPAEKAAIVADVGTHVWPMVAAGLVRPVVDRVLPLREAAQAHALLDAGAIFGKVLLATGSGSAGGAA</sequence>
<dbReference type="RefSeq" id="WP_012725441.1">
    <property type="nucleotide sequence ID" value="NC_012669.1"/>
</dbReference>
<feature type="domain" description="Enoyl reductase (ER)" evidence="3">
    <location>
        <begin position="1"/>
        <end position="316"/>
    </location>
</feature>
<dbReference type="Proteomes" id="UP000007962">
    <property type="component" value="Chromosome"/>
</dbReference>
<proteinExistence type="predicted"/>
<evidence type="ECO:0000313" key="4">
    <source>
        <dbReference type="EMBL" id="ACQ78661.1"/>
    </source>
</evidence>
<dbReference type="SMART" id="SM00829">
    <property type="entry name" value="PKS_ER"/>
    <property type="match status" value="1"/>
</dbReference>